<proteinExistence type="predicted"/>
<name>A0A7C3ZN15_ARCFL</name>
<keyword evidence="1" id="KW-1133">Transmembrane helix</keyword>
<accession>A0A7C3ZN15</accession>
<organism evidence="3">
    <name type="scientific">Archaeoglobus fulgidus</name>
    <dbReference type="NCBI Taxonomy" id="2234"/>
    <lineage>
        <taxon>Archaea</taxon>
        <taxon>Methanobacteriati</taxon>
        <taxon>Methanobacteriota</taxon>
        <taxon>Archaeoglobi</taxon>
        <taxon>Archaeoglobales</taxon>
        <taxon>Archaeoglobaceae</taxon>
        <taxon>Archaeoglobus</taxon>
    </lineage>
</organism>
<comment type="caution">
    <text evidence="3">The sequence shown here is derived from an EMBL/GenBank/DDBJ whole genome shotgun (WGS) entry which is preliminary data.</text>
</comment>
<evidence type="ECO:0000256" key="1">
    <source>
        <dbReference type="SAM" id="Phobius"/>
    </source>
</evidence>
<evidence type="ECO:0000313" key="3">
    <source>
        <dbReference type="EMBL" id="HGF87753.1"/>
    </source>
</evidence>
<keyword evidence="1" id="KW-0472">Membrane</keyword>
<gene>
    <name evidence="3" type="ORF">ENR21_05070</name>
    <name evidence="2" type="ORF">ENW66_05785</name>
</gene>
<keyword evidence="1" id="KW-0812">Transmembrane</keyword>
<evidence type="ECO:0000313" key="2">
    <source>
        <dbReference type="EMBL" id="HFW32446.1"/>
    </source>
</evidence>
<protein>
    <submittedName>
        <fullName evidence="3">Uncharacterized protein</fullName>
    </submittedName>
</protein>
<dbReference type="EMBL" id="DTLB01000036">
    <property type="protein sequence ID" value="HFW32446.1"/>
    <property type="molecule type" value="Genomic_DNA"/>
</dbReference>
<reference evidence="3" key="1">
    <citation type="journal article" date="2020" name="mSystems">
        <title>Genome- and Community-Level Interaction Insights into Carbon Utilization and Element Cycling Functions of Hydrothermarchaeota in Hydrothermal Sediment.</title>
        <authorList>
            <person name="Zhou Z."/>
            <person name="Liu Y."/>
            <person name="Xu W."/>
            <person name="Pan J."/>
            <person name="Luo Z.H."/>
            <person name="Li M."/>
        </authorList>
    </citation>
    <scope>NUCLEOTIDE SEQUENCE [LARGE SCALE GENOMIC DNA]</scope>
    <source>
        <strain evidence="3">SpSt-38</strain>
        <strain evidence="2">SpSt-87</strain>
    </source>
</reference>
<feature type="transmembrane region" description="Helical" evidence="1">
    <location>
        <begin position="26"/>
        <end position="48"/>
    </location>
</feature>
<dbReference type="EMBL" id="DSQD01000158">
    <property type="protein sequence ID" value="HGF87753.1"/>
    <property type="molecule type" value="Genomic_DNA"/>
</dbReference>
<sequence>MIGEKFVQKIARRIATEKNIERFVKYYWIVSTFRLSLGASIALLILFFGYRFEDTVKWIDILLGGE</sequence>
<dbReference type="AlphaFoldDB" id="A0A7C3ZN15"/>